<evidence type="ECO:0000313" key="4">
    <source>
        <dbReference type="Proteomes" id="UP000658278"/>
    </source>
</evidence>
<evidence type="ECO:0000313" key="3">
    <source>
        <dbReference type="EMBL" id="MBK1826494.1"/>
    </source>
</evidence>
<keyword evidence="2" id="KW-0812">Transmembrane</keyword>
<evidence type="ECO:0000256" key="2">
    <source>
        <dbReference type="SAM" id="Phobius"/>
    </source>
</evidence>
<reference evidence="3" key="1">
    <citation type="submission" date="2021-01" db="EMBL/GenBank/DDBJ databases">
        <title>Modified the classification status of verrucomicrobia.</title>
        <authorList>
            <person name="Feng X."/>
        </authorList>
    </citation>
    <scope>NUCLEOTIDE SEQUENCE</scope>
    <source>
        <strain evidence="3">KCTC 22201</strain>
    </source>
</reference>
<keyword evidence="4" id="KW-1185">Reference proteome</keyword>
<organism evidence="3 4">
    <name type="scientific">Haloferula rosea</name>
    <dbReference type="NCBI Taxonomy" id="490093"/>
    <lineage>
        <taxon>Bacteria</taxon>
        <taxon>Pseudomonadati</taxon>
        <taxon>Verrucomicrobiota</taxon>
        <taxon>Verrucomicrobiia</taxon>
        <taxon>Verrucomicrobiales</taxon>
        <taxon>Verrucomicrobiaceae</taxon>
        <taxon>Haloferula</taxon>
    </lineage>
</organism>
<protein>
    <submittedName>
        <fullName evidence="3">Uncharacterized protein</fullName>
    </submittedName>
</protein>
<feature type="region of interest" description="Disordered" evidence="1">
    <location>
        <begin position="592"/>
        <end position="629"/>
    </location>
</feature>
<comment type="caution">
    <text evidence="3">The sequence shown here is derived from an EMBL/GenBank/DDBJ whole genome shotgun (WGS) entry which is preliminary data.</text>
</comment>
<dbReference type="EMBL" id="JAENII010000003">
    <property type="protein sequence ID" value="MBK1826494.1"/>
    <property type="molecule type" value="Genomic_DNA"/>
</dbReference>
<dbReference type="RefSeq" id="WP_200277508.1">
    <property type="nucleotide sequence ID" value="NZ_JAENII010000003.1"/>
</dbReference>
<dbReference type="Proteomes" id="UP000658278">
    <property type="component" value="Unassembled WGS sequence"/>
</dbReference>
<keyword evidence="2" id="KW-0472">Membrane</keyword>
<feature type="region of interest" description="Disordered" evidence="1">
    <location>
        <begin position="705"/>
        <end position="729"/>
    </location>
</feature>
<dbReference type="AlphaFoldDB" id="A0A934RBZ0"/>
<gene>
    <name evidence="3" type="ORF">JIN81_05655</name>
</gene>
<evidence type="ECO:0000256" key="1">
    <source>
        <dbReference type="SAM" id="MobiDB-lite"/>
    </source>
</evidence>
<feature type="transmembrane region" description="Helical" evidence="2">
    <location>
        <begin position="12"/>
        <end position="38"/>
    </location>
</feature>
<name>A0A934RBZ0_9BACT</name>
<proteinExistence type="predicted"/>
<keyword evidence="2" id="KW-1133">Transmembrane helix</keyword>
<feature type="compositionally biased region" description="Polar residues" evidence="1">
    <location>
        <begin position="715"/>
        <end position="729"/>
    </location>
</feature>
<accession>A0A934RBZ0</accession>
<sequence length="983" mass="108591">MNHSRQRYPRRGFTLAVVLVVMAAILLLAVGVLAVVGIERKTARSYIDSKRAEWIARAGMEDVRARLGEQTANDDYLIVSQPGEVDAGSTLDPLDYLFLVRGSGGGDDVEYELQPLFSSPLERRTVTDLSALPPVTDWSEPTSAGEMEVRPWSESARIAWIPVEDDAGKVVGRYGFWVEDLQARLDASQAGGDGRVEWPFPAPGVSDEEGDEEAVVSFHALDPSRTGDEESSELDSLLDGGREVLVSPESAVAALGREPGLDRDDQGRLEDPMADVVERSVVAGLRSYEELPIVPFSAGIDEALTGEPKLNLNELLGMERDRAVDEFARHVEQGLPEFDERGGGFPDDYLRTLAAGALDYADTDDTPTLGGSYRGLDAYPLLSEIFLRIGYNGLEFKDGRKYMKWEFQVFTEFWNMTSESVSGLCQVSYENGLGPTGIGVIPQGRRFDDPSLLDDPIQSTHNLEKKDGKYWSPSLNVSLEPDEYGVFLMATVEYSLDVGPISGPGSEFIKTFALSEPLGAAGMSLRWNDDEVARVERIVRSPQNLTFYATRQSVAVEAAIPGHSYGPYGDFVNNMGDPRIAHYIRNEAAGENAYPENASPGRRNVRRGTIYDRDSSTKPRHYGRVLPSEWPDGGHNSMVGSWNPGSDERSLPTDSRLIGNLPAPERENAVQRLSQQGRFYSAAELGRVFDPVMWQPAYADLPNRSGSGRLDTKTLLDSSPRMPTSRTTWPEVTAASVPSADYGGGNTLRIGRTEHQRFRNEEQHAVRLLDLFHAGKSTLQEEEERESPLVTVDGHVNLNTASEDAIRALVAGNLRQDPKIGRVLSSSHSNMPWMAPRTVQSDVGTPAREKAADLIAEAIIAERPFDSAYALAMVEDEQERSIWGNEELFDLGSKLRWTDAAAEELFARLWESSTLRSRNFRVWVIGQSIAPTDATGTAWRDTPTVLAESRKVFSLFADPGERDADGRIRENRVDVEILYENDF</sequence>